<reference evidence="2" key="2">
    <citation type="submission" date="2018-05" db="EMBL/GenBank/DDBJ databases">
        <title>OmerRS3 (Oryza meridionalis Reference Sequence Version 3).</title>
        <authorList>
            <person name="Zhang J."/>
            <person name="Kudrna D."/>
            <person name="Lee S."/>
            <person name="Talag J."/>
            <person name="Welchert J."/>
            <person name="Wing R.A."/>
        </authorList>
    </citation>
    <scope>NUCLEOTIDE SEQUENCE [LARGE SCALE GENOMIC DNA]</scope>
    <source>
        <strain evidence="2">cv. OR44</strain>
    </source>
</reference>
<name>A0A0E0EZU6_9ORYZ</name>
<evidence type="ECO:0000313" key="2">
    <source>
        <dbReference type="EnsemblPlants" id="OMERI10G12150.1"/>
    </source>
</evidence>
<proteinExistence type="predicted"/>
<evidence type="ECO:0000313" key="3">
    <source>
        <dbReference type="Proteomes" id="UP000008021"/>
    </source>
</evidence>
<sequence>MGRPGLAGRHEDSAGRGNRRRRRGRANARGLEEADDGSRGARWGRSSPPRREVTASQGGEWVASGEVGVGRRGEGVASGGEEQGRRRLEMRLCTLTAAR</sequence>
<dbReference type="Gramene" id="OMERI10G12150.1">
    <property type="protein sequence ID" value="OMERI10G12150.1"/>
    <property type="gene ID" value="OMERI10G12150"/>
</dbReference>
<accession>A0A0E0EZU6</accession>
<dbReference type="Proteomes" id="UP000008021">
    <property type="component" value="Chromosome 10"/>
</dbReference>
<dbReference type="HOGENOM" id="CLU_2324262_0_0_1"/>
<keyword evidence="3" id="KW-1185">Reference proteome</keyword>
<feature type="compositionally biased region" description="Basic and acidic residues" evidence="1">
    <location>
        <begin position="30"/>
        <end position="39"/>
    </location>
</feature>
<protein>
    <submittedName>
        <fullName evidence="2">Uncharacterized protein</fullName>
    </submittedName>
</protein>
<dbReference type="AlphaFoldDB" id="A0A0E0EZU6"/>
<organism evidence="2">
    <name type="scientific">Oryza meridionalis</name>
    <dbReference type="NCBI Taxonomy" id="40149"/>
    <lineage>
        <taxon>Eukaryota</taxon>
        <taxon>Viridiplantae</taxon>
        <taxon>Streptophyta</taxon>
        <taxon>Embryophyta</taxon>
        <taxon>Tracheophyta</taxon>
        <taxon>Spermatophyta</taxon>
        <taxon>Magnoliopsida</taxon>
        <taxon>Liliopsida</taxon>
        <taxon>Poales</taxon>
        <taxon>Poaceae</taxon>
        <taxon>BOP clade</taxon>
        <taxon>Oryzoideae</taxon>
        <taxon>Oryzeae</taxon>
        <taxon>Oryzinae</taxon>
        <taxon>Oryza</taxon>
    </lineage>
</organism>
<dbReference type="EnsemblPlants" id="OMERI10G12150.1">
    <property type="protein sequence ID" value="OMERI10G12150.1"/>
    <property type="gene ID" value="OMERI10G12150"/>
</dbReference>
<evidence type="ECO:0000256" key="1">
    <source>
        <dbReference type="SAM" id="MobiDB-lite"/>
    </source>
</evidence>
<feature type="region of interest" description="Disordered" evidence="1">
    <location>
        <begin position="1"/>
        <end position="84"/>
    </location>
</feature>
<feature type="compositionally biased region" description="Basic residues" evidence="1">
    <location>
        <begin position="17"/>
        <end position="26"/>
    </location>
</feature>
<reference evidence="2" key="1">
    <citation type="submission" date="2015-04" db="UniProtKB">
        <authorList>
            <consortium name="EnsemblPlants"/>
        </authorList>
    </citation>
    <scope>IDENTIFICATION</scope>
</reference>